<dbReference type="InterPro" id="IPR003594">
    <property type="entry name" value="HATPase_dom"/>
</dbReference>
<keyword evidence="12" id="KW-1185">Reference proteome</keyword>
<dbReference type="PANTHER" id="PTHR45453">
    <property type="entry name" value="PHOSPHATE REGULON SENSOR PROTEIN PHOR"/>
    <property type="match status" value="1"/>
</dbReference>
<dbReference type="SUPFAM" id="SSF55874">
    <property type="entry name" value="ATPase domain of HSP90 chaperone/DNA topoisomerase II/histidine kinase"/>
    <property type="match status" value="1"/>
</dbReference>
<dbReference type="InterPro" id="IPR036890">
    <property type="entry name" value="HATPase_C_sf"/>
</dbReference>
<dbReference type="RefSeq" id="WP_224141746.1">
    <property type="nucleotide sequence ID" value="NZ_JAIQUM010000100.1"/>
</dbReference>
<dbReference type="EMBL" id="JAIQUM010000100">
    <property type="protein sequence ID" value="MBZ5753316.1"/>
    <property type="molecule type" value="Genomic_DNA"/>
</dbReference>
<dbReference type="PROSITE" id="PS50109">
    <property type="entry name" value="HIS_KIN"/>
    <property type="match status" value="1"/>
</dbReference>
<evidence type="ECO:0000313" key="11">
    <source>
        <dbReference type="EMBL" id="MBZ5753316.1"/>
    </source>
</evidence>
<keyword evidence="8" id="KW-0067">ATP-binding</keyword>
<evidence type="ECO:0000256" key="2">
    <source>
        <dbReference type="ARBA" id="ARBA00004370"/>
    </source>
</evidence>
<dbReference type="GO" id="GO:0016301">
    <property type="term" value="F:kinase activity"/>
    <property type="evidence" value="ECO:0007669"/>
    <property type="project" value="UniProtKB-KW"/>
</dbReference>
<evidence type="ECO:0000259" key="10">
    <source>
        <dbReference type="PROSITE" id="PS50109"/>
    </source>
</evidence>
<gene>
    <name evidence="11" type="ORF">K9V48_24595</name>
</gene>
<dbReference type="EC" id="2.7.13.3" evidence="3"/>
<dbReference type="Gene3D" id="3.30.565.10">
    <property type="entry name" value="Histidine kinase-like ATPase, C-terminal domain"/>
    <property type="match status" value="1"/>
</dbReference>
<dbReference type="Pfam" id="PF02518">
    <property type="entry name" value="HATPase_c"/>
    <property type="match status" value="1"/>
</dbReference>
<keyword evidence="5" id="KW-0808">Transferase</keyword>
<dbReference type="Proteomes" id="UP001165287">
    <property type="component" value="Unassembled WGS sequence"/>
</dbReference>
<feature type="domain" description="Histidine kinase" evidence="10">
    <location>
        <begin position="1"/>
        <end position="72"/>
    </location>
</feature>
<keyword evidence="4" id="KW-0597">Phosphoprotein</keyword>
<reference evidence="11" key="1">
    <citation type="submission" date="2024-05" db="EMBL/GenBank/DDBJ databases">
        <title>Metabacillus sp. nov., isolated from the rhizosphere soil of tomato plants.</title>
        <authorList>
            <person name="Ma R."/>
        </authorList>
    </citation>
    <scope>NUCLEOTIDE SEQUENCE</scope>
    <source>
        <strain evidence="11">DBTR6</strain>
    </source>
</reference>
<proteinExistence type="predicted"/>
<name>A0ABS7UYB1_9BACI</name>
<protein>
    <recommendedName>
        <fullName evidence="3">histidine kinase</fullName>
        <ecNumber evidence="3">2.7.13.3</ecNumber>
    </recommendedName>
</protein>
<evidence type="ECO:0000256" key="9">
    <source>
        <dbReference type="ARBA" id="ARBA00023012"/>
    </source>
</evidence>
<evidence type="ECO:0000256" key="4">
    <source>
        <dbReference type="ARBA" id="ARBA00022553"/>
    </source>
</evidence>
<evidence type="ECO:0000256" key="7">
    <source>
        <dbReference type="ARBA" id="ARBA00022777"/>
    </source>
</evidence>
<dbReference type="InterPro" id="IPR005467">
    <property type="entry name" value="His_kinase_dom"/>
</dbReference>
<keyword evidence="6" id="KW-0547">Nucleotide-binding</keyword>
<keyword evidence="7 11" id="KW-0418">Kinase</keyword>
<dbReference type="InterPro" id="IPR050351">
    <property type="entry name" value="BphY/WalK/GraS-like"/>
</dbReference>
<evidence type="ECO:0000256" key="3">
    <source>
        <dbReference type="ARBA" id="ARBA00012438"/>
    </source>
</evidence>
<comment type="subcellular location">
    <subcellularLocation>
        <location evidence="2">Membrane</location>
    </subcellularLocation>
</comment>
<evidence type="ECO:0000256" key="6">
    <source>
        <dbReference type="ARBA" id="ARBA00022741"/>
    </source>
</evidence>
<evidence type="ECO:0000313" key="12">
    <source>
        <dbReference type="Proteomes" id="UP001165287"/>
    </source>
</evidence>
<comment type="catalytic activity">
    <reaction evidence="1">
        <text>ATP + protein L-histidine = ADP + protein N-phospho-L-histidine.</text>
        <dbReference type="EC" id="2.7.13.3"/>
    </reaction>
</comment>
<dbReference type="InterPro" id="IPR004358">
    <property type="entry name" value="Sig_transdc_His_kin-like_C"/>
</dbReference>
<dbReference type="PRINTS" id="PR00344">
    <property type="entry name" value="BCTRLSENSOR"/>
</dbReference>
<organism evidence="11 12">
    <name type="scientific">Metabacillus rhizolycopersici</name>
    <dbReference type="NCBI Taxonomy" id="2875709"/>
    <lineage>
        <taxon>Bacteria</taxon>
        <taxon>Bacillati</taxon>
        <taxon>Bacillota</taxon>
        <taxon>Bacilli</taxon>
        <taxon>Bacillales</taxon>
        <taxon>Bacillaceae</taxon>
        <taxon>Metabacillus</taxon>
    </lineage>
</organism>
<sequence length="76" mass="8363">MPPTNGKRIIPACVDNLFNKYYRGTTTRSSNLGSGLGMAIVKNLILAHRGHIKVESEISIGTTVQIFLPYMIDDNV</sequence>
<keyword evidence="9" id="KW-0902">Two-component regulatory system</keyword>
<accession>A0ABS7UYB1</accession>
<dbReference type="PANTHER" id="PTHR45453:SF1">
    <property type="entry name" value="PHOSPHATE REGULON SENSOR PROTEIN PHOR"/>
    <property type="match status" value="1"/>
</dbReference>
<evidence type="ECO:0000256" key="8">
    <source>
        <dbReference type="ARBA" id="ARBA00022840"/>
    </source>
</evidence>
<evidence type="ECO:0000256" key="5">
    <source>
        <dbReference type="ARBA" id="ARBA00022679"/>
    </source>
</evidence>
<comment type="caution">
    <text evidence="11">The sequence shown here is derived from an EMBL/GenBank/DDBJ whole genome shotgun (WGS) entry which is preliminary data.</text>
</comment>
<evidence type="ECO:0000256" key="1">
    <source>
        <dbReference type="ARBA" id="ARBA00000085"/>
    </source>
</evidence>